<dbReference type="InterPro" id="IPR009003">
    <property type="entry name" value="Peptidase_S1_PA"/>
</dbReference>
<keyword evidence="3" id="KW-1185">Reference proteome</keyword>
<evidence type="ECO:0000256" key="1">
    <source>
        <dbReference type="SAM" id="MobiDB-lite"/>
    </source>
</evidence>
<evidence type="ECO:0000313" key="3">
    <source>
        <dbReference type="Proteomes" id="UP000253472"/>
    </source>
</evidence>
<dbReference type="GO" id="GO:0006508">
    <property type="term" value="P:proteolysis"/>
    <property type="evidence" value="ECO:0007669"/>
    <property type="project" value="UniProtKB-KW"/>
</dbReference>
<gene>
    <name evidence="2" type="primary">SSY5_1</name>
    <name evidence="2" type="ORF">Cantr_10190</name>
</gene>
<keyword evidence="2" id="KW-0378">Hydrolase</keyword>
<dbReference type="EMBL" id="QLNQ01000024">
    <property type="protein sequence ID" value="RCK63118.1"/>
    <property type="molecule type" value="Genomic_DNA"/>
</dbReference>
<evidence type="ECO:0000313" key="2">
    <source>
        <dbReference type="EMBL" id="RCK63118.1"/>
    </source>
</evidence>
<feature type="compositionally biased region" description="Low complexity" evidence="1">
    <location>
        <begin position="8"/>
        <end position="20"/>
    </location>
</feature>
<dbReference type="GO" id="GO:0008233">
    <property type="term" value="F:peptidase activity"/>
    <property type="evidence" value="ECO:0007669"/>
    <property type="project" value="UniProtKB-KW"/>
</dbReference>
<dbReference type="OrthoDB" id="4096087at2759"/>
<dbReference type="STRING" id="5486.A0A367YB97"/>
<feature type="region of interest" description="Disordered" evidence="1">
    <location>
        <begin position="1"/>
        <end position="54"/>
    </location>
</feature>
<sequence length="738" mass="82810">MSMKRFLSRSSARKTSTSSTGKNDDVQPQAGSSASFTADLAPTVSNQSGESHDSIKELRPMFNQRGDGQSVNSSQYDMMHLNLNPTILNSTKMASSTKGSTIQDSVFSSRQSYSTNQSSYRSDVSAKRKLDFVASQPLQILNILEENEHQNLEDLIRDNLKQLSQDLSYVVNQFNNSTINLSTAVINTIDCLKKFIVFIEKAKVHEPSNTDFSFTAYNSSSVRKILKIYLHMYDNLLRDEVYIKLKLLLVKNFNDFAMVLNHADLDQQTGTNPEEVVKPKNYAIGTNRQSLLPHEDVLIKIMDRISQSSLSMKEQNGAFIAPITRGISKDLNILCLYFGYPDPKEYHYNLIQGLQGLYEEIHIILMKDQIELASSKEESIPMPPPPAQKFKLPFRVPTEGEQIPMSMSLSIEKATRTSGTVGGYIYPIIDLEKQPHLKSYANAKFAVSCGHVCLDSEDPENYPNVSSPSSVLISLYKDALTQQYHKSLHNNAKDSKAAFGAMLQQLESMFPLKKISPDEVRNLPKTRFGQIIWGERTLLTVGETDEVNQVSGVVEKKLSDLAIIKLNKNLKCDCNYLGDDVPFNEYDPALMFDNLYVKKVLDLKRYAPKVVRTDIHDVDSEISNYDSTINNNYYGLETFKMGATTKYTRGCLNGIKIVYWMDGQINSLEFVVSLETTFASGGDSGSWLLTKLEDGSGLGVLGMLHSYDGQVKQFGLFTPMSEILKRLETVTGIKWSVL</sequence>
<comment type="caution">
    <text evidence="2">The sequence shown here is derived from an EMBL/GenBank/DDBJ whole genome shotgun (WGS) entry which is preliminary data.</text>
</comment>
<accession>A0A367YB97</accession>
<dbReference type="AlphaFoldDB" id="A0A367YB97"/>
<organism evidence="2 3">
    <name type="scientific">Candida viswanathii</name>
    <dbReference type="NCBI Taxonomy" id="5486"/>
    <lineage>
        <taxon>Eukaryota</taxon>
        <taxon>Fungi</taxon>
        <taxon>Dikarya</taxon>
        <taxon>Ascomycota</taxon>
        <taxon>Saccharomycotina</taxon>
        <taxon>Pichiomycetes</taxon>
        <taxon>Debaryomycetaceae</taxon>
        <taxon>Candida/Lodderomyces clade</taxon>
        <taxon>Candida</taxon>
    </lineage>
</organism>
<name>A0A367YB97_9ASCO</name>
<dbReference type="SUPFAM" id="SSF50494">
    <property type="entry name" value="Trypsin-like serine proteases"/>
    <property type="match status" value="1"/>
</dbReference>
<proteinExistence type="predicted"/>
<protein>
    <submittedName>
        <fullName evidence="2">SPS-sensor serine protease component SSY5</fullName>
    </submittedName>
</protein>
<dbReference type="Proteomes" id="UP000253472">
    <property type="component" value="Unassembled WGS sequence"/>
</dbReference>
<dbReference type="InterPro" id="IPR012985">
    <property type="entry name" value="Peptidase_S64_Ssy5"/>
</dbReference>
<reference evidence="2 3" key="1">
    <citation type="submission" date="2018-06" db="EMBL/GenBank/DDBJ databases">
        <title>Whole genome sequencing of Candida tropicalis (genome annotated by CSBL at Korea University).</title>
        <authorList>
            <person name="Ahn J."/>
        </authorList>
    </citation>
    <scope>NUCLEOTIDE SEQUENCE [LARGE SCALE GENOMIC DNA]</scope>
    <source>
        <strain evidence="2 3">ATCC 20962</strain>
    </source>
</reference>
<dbReference type="Pfam" id="PF08192">
    <property type="entry name" value="Peptidase_S64"/>
    <property type="match status" value="1"/>
</dbReference>
<keyword evidence="2" id="KW-0645">Protease</keyword>